<keyword evidence="14 17" id="KW-0496">Mitochondrion</keyword>
<keyword evidence="11 17" id="KW-1133">Transmembrane helix</keyword>
<dbReference type="GO" id="GO:0005743">
    <property type="term" value="C:mitochondrial inner membrane"/>
    <property type="evidence" value="ECO:0007669"/>
    <property type="project" value="UniProtKB-SubCell"/>
</dbReference>
<feature type="domain" description="NADH:quinone oxidoreductase/Mrp antiporter transmembrane" evidence="18">
    <location>
        <begin position="92"/>
        <end position="371"/>
    </location>
</feature>
<keyword evidence="5 17" id="KW-0813">Transport</keyword>
<evidence type="ECO:0000256" key="12">
    <source>
        <dbReference type="ARBA" id="ARBA00023027"/>
    </source>
</evidence>
<evidence type="ECO:0000256" key="8">
    <source>
        <dbReference type="ARBA" id="ARBA00022792"/>
    </source>
</evidence>
<dbReference type="GO" id="GO:0003954">
    <property type="term" value="F:NADH dehydrogenase activity"/>
    <property type="evidence" value="ECO:0007669"/>
    <property type="project" value="TreeGrafter"/>
</dbReference>
<evidence type="ECO:0000256" key="14">
    <source>
        <dbReference type="ARBA" id="ARBA00023128"/>
    </source>
</evidence>
<dbReference type="GO" id="GO:0015990">
    <property type="term" value="P:electron transport coupled proton transport"/>
    <property type="evidence" value="ECO:0007669"/>
    <property type="project" value="TreeGrafter"/>
</dbReference>
<comment type="subcellular location">
    <subcellularLocation>
        <location evidence="2">Mitochondrion inner membrane</location>
        <topology evidence="2">Multi-pass membrane protein</topology>
    </subcellularLocation>
</comment>
<feature type="transmembrane region" description="Helical" evidence="17">
    <location>
        <begin position="254"/>
        <end position="272"/>
    </location>
</feature>
<evidence type="ECO:0000256" key="7">
    <source>
        <dbReference type="ARBA" id="ARBA00022692"/>
    </source>
</evidence>
<feature type="domain" description="NADH-Ubiquinone oxidoreductase (complex I) chain 5 N-terminal" evidence="19">
    <location>
        <begin position="27"/>
        <end position="75"/>
    </location>
</feature>
<feature type="transmembrane region" description="Helical" evidence="17">
    <location>
        <begin position="434"/>
        <end position="457"/>
    </location>
</feature>
<evidence type="ECO:0000256" key="6">
    <source>
        <dbReference type="ARBA" id="ARBA00022660"/>
    </source>
</evidence>
<dbReference type="PRINTS" id="PR01434">
    <property type="entry name" value="NADHDHGNASE5"/>
</dbReference>
<feature type="transmembrane region" description="Helical" evidence="17">
    <location>
        <begin position="278"/>
        <end position="300"/>
    </location>
</feature>
<feature type="transmembrane region" description="Helical" evidence="17">
    <location>
        <begin position="224"/>
        <end position="247"/>
    </location>
</feature>
<dbReference type="EC" id="7.1.1.2" evidence="3 17"/>
<proteinExistence type="inferred from homology"/>
<dbReference type="Pfam" id="PF00361">
    <property type="entry name" value="Proton_antipo_M"/>
    <property type="match status" value="1"/>
</dbReference>
<evidence type="ECO:0000256" key="2">
    <source>
        <dbReference type="ARBA" id="ARBA00004448"/>
    </source>
</evidence>
<dbReference type="Pfam" id="PF06455">
    <property type="entry name" value="NADH5_C"/>
    <property type="match status" value="1"/>
</dbReference>
<evidence type="ECO:0000256" key="5">
    <source>
        <dbReference type="ARBA" id="ARBA00022448"/>
    </source>
</evidence>
<feature type="transmembrane region" description="Helical" evidence="17">
    <location>
        <begin position="402"/>
        <end position="422"/>
    </location>
</feature>
<dbReference type="OrthoDB" id="10069788at2759"/>
<dbReference type="Pfam" id="PF00662">
    <property type="entry name" value="Proton_antipo_N"/>
    <property type="match status" value="1"/>
</dbReference>
<dbReference type="InterPro" id="IPR010934">
    <property type="entry name" value="NADH_DH_su5_C"/>
</dbReference>
<comment type="function">
    <text evidence="17">Core subunit of the mitochondrial membrane respiratory chain NADH dehydrogenase (Complex I) which catalyzes electron transfer from NADH through the respiratory chain, using ubiquinone as an electron acceptor. Essential for the catalytic activity and assembly of complex I.</text>
</comment>
<dbReference type="InterPro" id="IPR001750">
    <property type="entry name" value="ND/Mrp_TM"/>
</dbReference>
<organism evidence="21">
    <name type="scientific">Folsomia candida</name>
    <name type="common">Springtail</name>
    <dbReference type="NCBI Taxonomy" id="158441"/>
    <lineage>
        <taxon>Eukaryota</taxon>
        <taxon>Metazoa</taxon>
        <taxon>Ecdysozoa</taxon>
        <taxon>Arthropoda</taxon>
        <taxon>Hexapoda</taxon>
        <taxon>Collembola</taxon>
        <taxon>Entomobryomorpha</taxon>
        <taxon>Isotomoidea</taxon>
        <taxon>Isotomidae</taxon>
        <taxon>Proisotominae</taxon>
        <taxon>Folsomia</taxon>
    </lineage>
</organism>
<dbReference type="GO" id="GO:0042773">
    <property type="term" value="P:ATP synthesis coupled electron transport"/>
    <property type="evidence" value="ECO:0007669"/>
    <property type="project" value="InterPro"/>
</dbReference>
<evidence type="ECO:0000256" key="4">
    <source>
        <dbReference type="ARBA" id="ARBA00021096"/>
    </source>
</evidence>
<evidence type="ECO:0000256" key="9">
    <source>
        <dbReference type="ARBA" id="ARBA00022967"/>
    </source>
</evidence>
<evidence type="ECO:0000256" key="10">
    <source>
        <dbReference type="ARBA" id="ARBA00022982"/>
    </source>
</evidence>
<sequence length="550" mass="62361">MASLISMRFGLLYFLSAETMFVEWEMFSFSSTSIIMILIFDWMSLSFTGLVMFISSMVLFYSIMYMEGDKFLTRFIFLVYFFVLSMVFMILSPNMISILLGWDGLGLVSYCLVIYYQNVKSANAGMITVLSNRVGDVAILLCISWLLNFGSWNFFYSQFVYSYEVVSFMVILVILAAMTKSAQMPFSAWLPAAMAAPTPVSALVHSSTLVTAGVYLLIRFNYTLGINNFLLFIGMLTMFMSGLGANFEMDLKKIIALSTLSQLGLMMTSLGLGFYEYAFFHLLTHAMFKSLLFLCAGVFIHSMGDTQDIRAMGGLMISCPVTSLYFIISSMALCGFPFLSGFFSSDMIIEFFFQGKMNLIMGCLMVLSTLFTLTYSVRLLYFSFFNNMGNRYFLSLAESINMLIPMTFLIFMSVLAGGWLSVYLFPMNFIFLPLWLKLLVVTMIFSFFFIYFFLVDFKVMKKISSTSGLAYFLGSMWLLPFISTFALTPIIKYGVKILNLVDQGWVEFLGGQGFIDKSKFISSKADVLNSVSMKFFMFSFFMGVLVLFLA</sequence>
<dbReference type="PANTHER" id="PTHR42829">
    <property type="entry name" value="NADH-UBIQUINONE OXIDOREDUCTASE CHAIN 5"/>
    <property type="match status" value="1"/>
</dbReference>
<dbReference type="InterPro" id="IPR003945">
    <property type="entry name" value="NU5C-like"/>
</dbReference>
<keyword evidence="8" id="KW-0999">Mitochondrion inner membrane</keyword>
<dbReference type="EMBL" id="KU198392">
    <property type="protein sequence ID" value="AMM04648.1"/>
    <property type="molecule type" value="Genomic_DNA"/>
</dbReference>
<evidence type="ECO:0000313" key="21">
    <source>
        <dbReference type="EMBL" id="AMM04648.1"/>
    </source>
</evidence>
<comment type="similarity">
    <text evidence="17">Belongs to the complex I subunit 5 family.</text>
</comment>
<feature type="transmembrane region" description="Helical" evidence="17">
    <location>
        <begin position="469"/>
        <end position="491"/>
    </location>
</feature>
<reference evidence="21" key="1">
    <citation type="submission" date="2015-11" db="EMBL/GenBank/DDBJ databases">
        <title>The genome of Folsomia candida.</title>
        <authorList>
            <person name="Faddeeva A."/>
            <person name="Derks M.F.L."/>
            <person name="Anvar Y."/>
            <person name="Smit S."/>
            <person name="Van Straalen N."/>
            <person name="Roelofs D."/>
        </authorList>
    </citation>
    <scope>NUCLEOTIDE SEQUENCE</scope>
</reference>
<feature type="transmembrane region" description="Helical" evidence="17">
    <location>
        <begin position="137"/>
        <end position="155"/>
    </location>
</feature>
<evidence type="ECO:0000256" key="17">
    <source>
        <dbReference type="RuleBase" id="RU003404"/>
    </source>
</evidence>
<name>A0A1S5QLM0_FOLCA</name>
<dbReference type="PANTHER" id="PTHR42829:SF2">
    <property type="entry name" value="NADH-UBIQUINONE OXIDOREDUCTASE CHAIN 5"/>
    <property type="match status" value="1"/>
</dbReference>
<dbReference type="InterPro" id="IPR001516">
    <property type="entry name" value="Proton_antipo_N"/>
</dbReference>
<feature type="transmembrane region" description="Helical" evidence="17">
    <location>
        <begin position="12"/>
        <end position="39"/>
    </location>
</feature>
<evidence type="ECO:0000256" key="3">
    <source>
        <dbReference type="ARBA" id="ARBA00012944"/>
    </source>
</evidence>
<evidence type="ECO:0000259" key="20">
    <source>
        <dbReference type="Pfam" id="PF06455"/>
    </source>
</evidence>
<dbReference type="AlphaFoldDB" id="A0A1S5QLM0"/>
<evidence type="ECO:0000256" key="13">
    <source>
        <dbReference type="ARBA" id="ARBA00023075"/>
    </source>
</evidence>
<gene>
    <name evidence="21" type="primary">nad5</name>
</gene>
<feature type="transmembrane region" description="Helical" evidence="17">
    <location>
        <begin position="531"/>
        <end position="549"/>
    </location>
</feature>
<comment type="catalytic activity">
    <reaction evidence="16 17">
        <text>a ubiquinone + NADH + 5 H(+)(in) = a ubiquinol + NAD(+) + 4 H(+)(out)</text>
        <dbReference type="Rhea" id="RHEA:29091"/>
        <dbReference type="Rhea" id="RHEA-COMP:9565"/>
        <dbReference type="Rhea" id="RHEA-COMP:9566"/>
        <dbReference type="ChEBI" id="CHEBI:15378"/>
        <dbReference type="ChEBI" id="CHEBI:16389"/>
        <dbReference type="ChEBI" id="CHEBI:17976"/>
        <dbReference type="ChEBI" id="CHEBI:57540"/>
        <dbReference type="ChEBI" id="CHEBI:57945"/>
        <dbReference type="EC" id="7.1.1.2"/>
    </reaction>
</comment>
<evidence type="ECO:0000259" key="19">
    <source>
        <dbReference type="Pfam" id="PF00662"/>
    </source>
</evidence>
<keyword evidence="15 17" id="KW-0472">Membrane</keyword>
<evidence type="ECO:0000256" key="1">
    <source>
        <dbReference type="ARBA" id="ARBA00003257"/>
    </source>
</evidence>
<evidence type="ECO:0000259" key="18">
    <source>
        <dbReference type="Pfam" id="PF00361"/>
    </source>
</evidence>
<accession>A0A1S5QLM0</accession>
<dbReference type="GO" id="GO:0008137">
    <property type="term" value="F:NADH dehydrogenase (ubiquinone) activity"/>
    <property type="evidence" value="ECO:0007669"/>
    <property type="project" value="UniProtKB-EC"/>
</dbReference>
<keyword evidence="6" id="KW-0679">Respiratory chain</keyword>
<feature type="transmembrane region" description="Helical" evidence="17">
    <location>
        <begin position="96"/>
        <end position="116"/>
    </location>
</feature>
<keyword evidence="7 17" id="KW-0812">Transmembrane</keyword>
<evidence type="ECO:0000256" key="16">
    <source>
        <dbReference type="ARBA" id="ARBA00049551"/>
    </source>
</evidence>
<feature type="transmembrane region" description="Helical" evidence="17">
    <location>
        <begin position="45"/>
        <end position="64"/>
    </location>
</feature>
<geneLocation type="mitochondrion" evidence="21"/>
<feature type="transmembrane region" description="Helical" evidence="17">
    <location>
        <begin position="161"/>
        <end position="179"/>
    </location>
</feature>
<keyword evidence="13 17" id="KW-0830">Ubiquinone</keyword>
<comment type="function">
    <text evidence="1">Core subunit of the mitochondrial membrane respiratory chain NADH dehydrogenase (Complex I) that is believed to belong to the minimal assembly required for catalysis. Complex I functions in the transfer of electrons from NADH to the respiratory chain. The immediate electron acceptor for the enzyme is believed to be ubiquinone.</text>
</comment>
<feature type="transmembrane region" description="Helical" evidence="17">
    <location>
        <begin position="71"/>
        <end position="90"/>
    </location>
</feature>
<protein>
    <recommendedName>
        <fullName evidence="4 17">NADH-ubiquinone oxidoreductase chain 5</fullName>
        <ecNumber evidence="3 17">7.1.1.2</ecNumber>
    </recommendedName>
</protein>
<evidence type="ECO:0000256" key="15">
    <source>
        <dbReference type="ARBA" id="ARBA00023136"/>
    </source>
</evidence>
<keyword evidence="12 17" id="KW-0520">NAD</keyword>
<feature type="transmembrane region" description="Helical" evidence="17">
    <location>
        <begin position="359"/>
        <end position="381"/>
    </location>
</feature>
<feature type="transmembrane region" description="Helical" evidence="17">
    <location>
        <begin position="312"/>
        <end position="339"/>
    </location>
</feature>
<feature type="domain" description="NADH dehydrogenase subunit 5 C-terminal" evidence="20">
    <location>
        <begin position="375"/>
        <end position="549"/>
    </location>
</feature>
<keyword evidence="10" id="KW-0249">Electron transport</keyword>
<keyword evidence="9" id="KW-1278">Translocase</keyword>
<evidence type="ECO:0000256" key="11">
    <source>
        <dbReference type="ARBA" id="ARBA00022989"/>
    </source>
</evidence>